<keyword evidence="1" id="KW-1133">Transmembrane helix</keyword>
<dbReference type="Proteomes" id="UP000297245">
    <property type="component" value="Unassembled WGS sequence"/>
</dbReference>
<keyword evidence="3" id="KW-1185">Reference proteome</keyword>
<dbReference type="AlphaFoldDB" id="A0A4S8KM45"/>
<proteinExistence type="predicted"/>
<feature type="transmembrane region" description="Helical" evidence="1">
    <location>
        <begin position="21"/>
        <end position="42"/>
    </location>
</feature>
<protein>
    <submittedName>
        <fullName evidence="2">Uncharacterized protein</fullName>
    </submittedName>
</protein>
<keyword evidence="1" id="KW-0812">Transmembrane</keyword>
<accession>A0A4S8KM45</accession>
<evidence type="ECO:0000313" key="3">
    <source>
        <dbReference type="Proteomes" id="UP000297245"/>
    </source>
</evidence>
<organism evidence="2 3">
    <name type="scientific">Dendrothele bispora (strain CBS 962.96)</name>
    <dbReference type="NCBI Taxonomy" id="1314807"/>
    <lineage>
        <taxon>Eukaryota</taxon>
        <taxon>Fungi</taxon>
        <taxon>Dikarya</taxon>
        <taxon>Basidiomycota</taxon>
        <taxon>Agaricomycotina</taxon>
        <taxon>Agaricomycetes</taxon>
        <taxon>Agaricomycetidae</taxon>
        <taxon>Agaricales</taxon>
        <taxon>Agaricales incertae sedis</taxon>
        <taxon>Dendrothele</taxon>
    </lineage>
</organism>
<dbReference type="EMBL" id="ML180760">
    <property type="protein sequence ID" value="THU76686.1"/>
    <property type="molecule type" value="Genomic_DNA"/>
</dbReference>
<evidence type="ECO:0000313" key="2">
    <source>
        <dbReference type="EMBL" id="THU76686.1"/>
    </source>
</evidence>
<dbReference type="OrthoDB" id="2744793at2759"/>
<evidence type="ECO:0000256" key="1">
    <source>
        <dbReference type="SAM" id="Phobius"/>
    </source>
</evidence>
<sequence length="128" mass="14386">MLVVDIITLWRAYIICDRNKVILFLPCLTFLTSLGFSFATVVCLEKHGADPVTGLSYGAQACVWAEPIAWASSLLTNILSTLAIAFCIWRLRVFIKQALGFYSPRTRAQRVLTILVESGLIYCETYIF</sequence>
<keyword evidence="1" id="KW-0472">Membrane</keyword>
<gene>
    <name evidence="2" type="ORF">K435DRAFT_704265</name>
</gene>
<feature type="transmembrane region" description="Helical" evidence="1">
    <location>
        <begin position="68"/>
        <end position="89"/>
    </location>
</feature>
<name>A0A4S8KM45_DENBC</name>
<reference evidence="2 3" key="1">
    <citation type="journal article" date="2019" name="Nat. Ecol. Evol.">
        <title>Megaphylogeny resolves global patterns of mushroom evolution.</title>
        <authorList>
            <person name="Varga T."/>
            <person name="Krizsan K."/>
            <person name="Foldi C."/>
            <person name="Dima B."/>
            <person name="Sanchez-Garcia M."/>
            <person name="Sanchez-Ramirez S."/>
            <person name="Szollosi G.J."/>
            <person name="Szarkandi J.G."/>
            <person name="Papp V."/>
            <person name="Albert L."/>
            <person name="Andreopoulos W."/>
            <person name="Angelini C."/>
            <person name="Antonin V."/>
            <person name="Barry K.W."/>
            <person name="Bougher N.L."/>
            <person name="Buchanan P."/>
            <person name="Buyck B."/>
            <person name="Bense V."/>
            <person name="Catcheside P."/>
            <person name="Chovatia M."/>
            <person name="Cooper J."/>
            <person name="Damon W."/>
            <person name="Desjardin D."/>
            <person name="Finy P."/>
            <person name="Geml J."/>
            <person name="Haridas S."/>
            <person name="Hughes K."/>
            <person name="Justo A."/>
            <person name="Karasinski D."/>
            <person name="Kautmanova I."/>
            <person name="Kiss B."/>
            <person name="Kocsube S."/>
            <person name="Kotiranta H."/>
            <person name="LaButti K.M."/>
            <person name="Lechner B.E."/>
            <person name="Liimatainen K."/>
            <person name="Lipzen A."/>
            <person name="Lukacs Z."/>
            <person name="Mihaltcheva S."/>
            <person name="Morgado L.N."/>
            <person name="Niskanen T."/>
            <person name="Noordeloos M.E."/>
            <person name="Ohm R.A."/>
            <person name="Ortiz-Santana B."/>
            <person name="Ovrebo C."/>
            <person name="Racz N."/>
            <person name="Riley R."/>
            <person name="Savchenko A."/>
            <person name="Shiryaev A."/>
            <person name="Soop K."/>
            <person name="Spirin V."/>
            <person name="Szebenyi C."/>
            <person name="Tomsovsky M."/>
            <person name="Tulloss R.E."/>
            <person name="Uehling J."/>
            <person name="Grigoriev I.V."/>
            <person name="Vagvolgyi C."/>
            <person name="Papp T."/>
            <person name="Martin F.M."/>
            <person name="Miettinen O."/>
            <person name="Hibbett D.S."/>
            <person name="Nagy L.G."/>
        </authorList>
    </citation>
    <scope>NUCLEOTIDE SEQUENCE [LARGE SCALE GENOMIC DNA]</scope>
    <source>
        <strain evidence="2 3">CBS 962.96</strain>
    </source>
</reference>